<sequence length="238" mass="26543">MTVLAADFTPFGPSHWGALAVFALGAAALVVFGRGLATESARLRGSRILAVLLLVFHLPMQLYVLLPSEFGIGHSLPFQLSDLAWIAAVIALWTHARWALALTYYWNLTLTVQALVTPVLRGPDFPDFGFLMFFSQHIFEVWAAVFLIWGLRLRPDWWSYRLTLVVTATWAVVMSVFNPLAGTNYGFLSEKPPVGTLLDQMGGWPWYLFLGYALLSGAWALMTWPWVVITARSRQPAG</sequence>
<feature type="transmembrane region" description="Helical" evidence="1">
    <location>
        <begin position="72"/>
        <end position="93"/>
    </location>
</feature>
<dbReference type="InterPro" id="IPR011737">
    <property type="entry name" value="CHP02206_TP0381"/>
</dbReference>
<keyword evidence="1" id="KW-0472">Membrane</keyword>
<evidence type="ECO:0000313" key="2">
    <source>
        <dbReference type="EMBL" id="MBB4676082.1"/>
    </source>
</evidence>
<feature type="transmembrane region" description="Helical" evidence="1">
    <location>
        <begin position="128"/>
        <end position="150"/>
    </location>
</feature>
<keyword evidence="3" id="KW-1185">Reference proteome</keyword>
<dbReference type="AlphaFoldDB" id="A0A7W7C7V8"/>
<feature type="transmembrane region" description="Helical" evidence="1">
    <location>
        <begin position="48"/>
        <end position="66"/>
    </location>
</feature>
<dbReference type="Pfam" id="PF14808">
    <property type="entry name" value="TMEM164"/>
    <property type="match status" value="1"/>
</dbReference>
<dbReference type="EMBL" id="JACHMH010000001">
    <property type="protein sequence ID" value="MBB4676082.1"/>
    <property type="molecule type" value="Genomic_DNA"/>
</dbReference>
<feature type="transmembrane region" description="Helical" evidence="1">
    <location>
        <begin position="16"/>
        <end position="36"/>
    </location>
</feature>
<dbReference type="NCBIfam" id="TIGR02206">
    <property type="entry name" value="intg_mem_TP0381"/>
    <property type="match status" value="1"/>
</dbReference>
<evidence type="ECO:0000256" key="1">
    <source>
        <dbReference type="SAM" id="Phobius"/>
    </source>
</evidence>
<protein>
    <submittedName>
        <fullName evidence="2">Putative integral membrane protein (TIGR02206 family)</fullName>
    </submittedName>
</protein>
<feature type="transmembrane region" description="Helical" evidence="1">
    <location>
        <begin position="206"/>
        <end position="229"/>
    </location>
</feature>
<dbReference type="RefSeq" id="WP_185001947.1">
    <property type="nucleotide sequence ID" value="NZ_BAAAUI010000016.1"/>
</dbReference>
<name>A0A7W7C7V8_9PSEU</name>
<accession>A0A7W7C7V8</accession>
<organism evidence="2 3">
    <name type="scientific">Crossiella cryophila</name>
    <dbReference type="NCBI Taxonomy" id="43355"/>
    <lineage>
        <taxon>Bacteria</taxon>
        <taxon>Bacillati</taxon>
        <taxon>Actinomycetota</taxon>
        <taxon>Actinomycetes</taxon>
        <taxon>Pseudonocardiales</taxon>
        <taxon>Pseudonocardiaceae</taxon>
        <taxon>Crossiella</taxon>
    </lineage>
</organism>
<evidence type="ECO:0000313" key="3">
    <source>
        <dbReference type="Proteomes" id="UP000533598"/>
    </source>
</evidence>
<feature type="transmembrane region" description="Helical" evidence="1">
    <location>
        <begin position="98"/>
        <end position="116"/>
    </location>
</feature>
<gene>
    <name evidence="2" type="ORF">HNR67_002200</name>
</gene>
<dbReference type="Proteomes" id="UP000533598">
    <property type="component" value="Unassembled WGS sequence"/>
</dbReference>
<proteinExistence type="predicted"/>
<feature type="transmembrane region" description="Helical" evidence="1">
    <location>
        <begin position="162"/>
        <end position="186"/>
    </location>
</feature>
<reference evidence="2 3" key="1">
    <citation type="submission" date="2020-08" db="EMBL/GenBank/DDBJ databases">
        <title>Sequencing the genomes of 1000 actinobacteria strains.</title>
        <authorList>
            <person name="Klenk H.-P."/>
        </authorList>
    </citation>
    <scope>NUCLEOTIDE SEQUENCE [LARGE SCALE GENOMIC DNA]</scope>
    <source>
        <strain evidence="2 3">DSM 44230</strain>
    </source>
</reference>
<keyword evidence="1" id="KW-1133">Transmembrane helix</keyword>
<comment type="caution">
    <text evidence="2">The sequence shown here is derived from an EMBL/GenBank/DDBJ whole genome shotgun (WGS) entry which is preliminary data.</text>
</comment>
<keyword evidence="1" id="KW-0812">Transmembrane</keyword>